<gene>
    <name evidence="1" type="ORF">BpHYR1_022743</name>
</gene>
<reference evidence="1 2" key="1">
    <citation type="journal article" date="2018" name="Sci. Rep.">
        <title>Genomic signatures of local adaptation to the degree of environmental predictability in rotifers.</title>
        <authorList>
            <person name="Franch-Gras L."/>
            <person name="Hahn C."/>
            <person name="Garcia-Roger E.M."/>
            <person name="Carmona M.J."/>
            <person name="Serra M."/>
            <person name="Gomez A."/>
        </authorList>
    </citation>
    <scope>NUCLEOTIDE SEQUENCE [LARGE SCALE GENOMIC DNA]</scope>
    <source>
        <strain evidence="1">HYR1</strain>
    </source>
</reference>
<evidence type="ECO:0000313" key="2">
    <source>
        <dbReference type="Proteomes" id="UP000276133"/>
    </source>
</evidence>
<dbReference type="AlphaFoldDB" id="A0A3M7PGR4"/>
<protein>
    <submittedName>
        <fullName evidence="1">Uncharacterized protein</fullName>
    </submittedName>
</protein>
<comment type="caution">
    <text evidence="1">The sequence shown here is derived from an EMBL/GenBank/DDBJ whole genome shotgun (WGS) entry which is preliminary data.</text>
</comment>
<dbReference type="Proteomes" id="UP000276133">
    <property type="component" value="Unassembled WGS sequence"/>
</dbReference>
<sequence>MRAVYVYEIGPWSFVSDIPRIVKTPEEQDNDEFVKWIKNFFNINAETKPSVYDGETISNLRRVLYSHFV</sequence>
<accession>A0A3M7PGR4</accession>
<name>A0A3M7PGR4_BRAPC</name>
<keyword evidence="2" id="KW-1185">Reference proteome</keyword>
<evidence type="ECO:0000313" key="1">
    <source>
        <dbReference type="EMBL" id="RMZ98218.1"/>
    </source>
</evidence>
<dbReference type="EMBL" id="REGN01010903">
    <property type="protein sequence ID" value="RMZ98218.1"/>
    <property type="molecule type" value="Genomic_DNA"/>
</dbReference>
<organism evidence="1 2">
    <name type="scientific">Brachionus plicatilis</name>
    <name type="common">Marine rotifer</name>
    <name type="synonym">Brachionus muelleri</name>
    <dbReference type="NCBI Taxonomy" id="10195"/>
    <lineage>
        <taxon>Eukaryota</taxon>
        <taxon>Metazoa</taxon>
        <taxon>Spiralia</taxon>
        <taxon>Gnathifera</taxon>
        <taxon>Rotifera</taxon>
        <taxon>Eurotatoria</taxon>
        <taxon>Monogononta</taxon>
        <taxon>Pseudotrocha</taxon>
        <taxon>Ploima</taxon>
        <taxon>Brachionidae</taxon>
        <taxon>Brachionus</taxon>
    </lineage>
</organism>
<proteinExistence type="predicted"/>